<proteinExistence type="predicted"/>
<sequence length="119" mass="13080">MYMRGGDGKKRNTRGAVAIKNFSKALFLTLLFICTKVHKFAQFFRVTFCPSGQVLARPEGDFVRAQKTVSFSRAGDGGTARVSGGKLHLSLKTAGMPDRVSFIASQSRSYGKRELIRGM</sequence>
<dbReference type="Proteomes" id="UP000292187">
    <property type="component" value="Unassembled WGS sequence"/>
</dbReference>
<reference evidence="1 2" key="1">
    <citation type="submission" date="2019-02" db="EMBL/GenBank/DDBJ databases">
        <title>Draft genome sequence of Escherichia albertii strain Mex-12/320a, isolated from an infant with diarrhea, harboring virulence genes associated with diarrheagenic strains of enteropathogenic E. coli.</title>
        <authorList>
            <person name="Maldonado-Puga S."/>
            <person name="Meza-Segura M."/>
            <person name="Zaidi M.B."/>
            <person name="Estrada-Garcia T."/>
        </authorList>
    </citation>
    <scope>NUCLEOTIDE SEQUENCE [LARGE SCALE GENOMIC DNA]</scope>
    <source>
        <strain evidence="1 2">Mex-12/320a</strain>
    </source>
</reference>
<name>A0A7Z8E0R5_ESCAL</name>
<protein>
    <submittedName>
        <fullName evidence="1">Uncharacterized protein</fullName>
    </submittedName>
</protein>
<organism evidence="1 2">
    <name type="scientific">Escherichia albertii</name>
    <dbReference type="NCBI Taxonomy" id="208962"/>
    <lineage>
        <taxon>Bacteria</taxon>
        <taxon>Pseudomonadati</taxon>
        <taxon>Pseudomonadota</taxon>
        <taxon>Gammaproteobacteria</taxon>
        <taxon>Enterobacterales</taxon>
        <taxon>Enterobacteriaceae</taxon>
        <taxon>Escherichia</taxon>
    </lineage>
</organism>
<dbReference type="AlphaFoldDB" id="A0A7Z8E0R5"/>
<comment type="caution">
    <text evidence="1">The sequence shown here is derived from an EMBL/GenBank/DDBJ whole genome shotgun (WGS) entry which is preliminary data.</text>
</comment>
<dbReference type="EMBL" id="SIZV01000002">
    <property type="protein sequence ID" value="TBR55838.1"/>
    <property type="molecule type" value="Genomic_DNA"/>
</dbReference>
<gene>
    <name evidence="1" type="ORF">EYS06_02040</name>
</gene>
<accession>A0A7Z8E0R5</accession>
<dbReference type="RefSeq" id="WP_097437010.1">
    <property type="nucleotide sequence ID" value="NZ_SIZV01000002.1"/>
</dbReference>
<evidence type="ECO:0000313" key="1">
    <source>
        <dbReference type="EMBL" id="TBR55838.1"/>
    </source>
</evidence>
<evidence type="ECO:0000313" key="2">
    <source>
        <dbReference type="Proteomes" id="UP000292187"/>
    </source>
</evidence>